<sequence>MAWRDEIHDPPVLNPKGRPCTQRLTGHLEGRARGGGARIQLQRSSAGKKCGICRQASQP</sequence>
<evidence type="ECO:0000256" key="1">
    <source>
        <dbReference type="SAM" id="MobiDB-lite"/>
    </source>
</evidence>
<dbReference type="EMBL" id="MU155297">
    <property type="protein sequence ID" value="KAF9476372.1"/>
    <property type="molecule type" value="Genomic_DNA"/>
</dbReference>
<comment type="caution">
    <text evidence="2">The sequence shown here is derived from an EMBL/GenBank/DDBJ whole genome shotgun (WGS) entry which is preliminary data.</text>
</comment>
<name>A0A9P5YV89_9AGAR</name>
<feature type="region of interest" description="Disordered" evidence="1">
    <location>
        <begin position="1"/>
        <end position="20"/>
    </location>
</feature>
<keyword evidence="3" id="KW-1185">Reference proteome</keyword>
<dbReference type="OrthoDB" id="3018493at2759"/>
<reference evidence="2" key="1">
    <citation type="submission" date="2020-11" db="EMBL/GenBank/DDBJ databases">
        <authorList>
            <consortium name="DOE Joint Genome Institute"/>
            <person name="Ahrendt S."/>
            <person name="Riley R."/>
            <person name="Andreopoulos W."/>
            <person name="Labutti K."/>
            <person name="Pangilinan J."/>
            <person name="Ruiz-Duenas F.J."/>
            <person name="Barrasa J.M."/>
            <person name="Sanchez-Garcia M."/>
            <person name="Camarero S."/>
            <person name="Miyauchi S."/>
            <person name="Serrano A."/>
            <person name="Linde D."/>
            <person name="Babiker R."/>
            <person name="Drula E."/>
            <person name="Ayuso-Fernandez I."/>
            <person name="Pacheco R."/>
            <person name="Padilla G."/>
            <person name="Ferreira P."/>
            <person name="Barriuso J."/>
            <person name="Kellner H."/>
            <person name="Castanera R."/>
            <person name="Alfaro M."/>
            <person name="Ramirez L."/>
            <person name="Pisabarro A.G."/>
            <person name="Kuo A."/>
            <person name="Tritt A."/>
            <person name="Lipzen A."/>
            <person name="He G."/>
            <person name="Yan M."/>
            <person name="Ng V."/>
            <person name="Cullen D."/>
            <person name="Martin F."/>
            <person name="Rosso M.-N."/>
            <person name="Henrissat B."/>
            <person name="Hibbett D."/>
            <person name="Martinez A.T."/>
            <person name="Grigoriev I.V."/>
        </authorList>
    </citation>
    <scope>NUCLEOTIDE SEQUENCE</scope>
    <source>
        <strain evidence="2">CIRM-BRFM 674</strain>
    </source>
</reference>
<protein>
    <submittedName>
        <fullName evidence="2">Uncharacterized protein</fullName>
    </submittedName>
</protein>
<gene>
    <name evidence="2" type="ORF">BDN70DRAFT_882551</name>
</gene>
<dbReference type="AlphaFoldDB" id="A0A9P5YV89"/>
<accession>A0A9P5YV89</accession>
<evidence type="ECO:0000313" key="3">
    <source>
        <dbReference type="Proteomes" id="UP000807469"/>
    </source>
</evidence>
<dbReference type="Proteomes" id="UP000807469">
    <property type="component" value="Unassembled WGS sequence"/>
</dbReference>
<organism evidence="2 3">
    <name type="scientific">Pholiota conissans</name>
    <dbReference type="NCBI Taxonomy" id="109636"/>
    <lineage>
        <taxon>Eukaryota</taxon>
        <taxon>Fungi</taxon>
        <taxon>Dikarya</taxon>
        <taxon>Basidiomycota</taxon>
        <taxon>Agaricomycotina</taxon>
        <taxon>Agaricomycetes</taxon>
        <taxon>Agaricomycetidae</taxon>
        <taxon>Agaricales</taxon>
        <taxon>Agaricineae</taxon>
        <taxon>Strophariaceae</taxon>
        <taxon>Pholiota</taxon>
    </lineage>
</organism>
<proteinExistence type="predicted"/>
<evidence type="ECO:0000313" key="2">
    <source>
        <dbReference type="EMBL" id="KAF9476372.1"/>
    </source>
</evidence>